<dbReference type="OrthoDB" id="242905at2"/>
<organism evidence="3 4">
    <name type="scientific">Posidoniimonas corsicana</name>
    <dbReference type="NCBI Taxonomy" id="1938618"/>
    <lineage>
        <taxon>Bacteria</taxon>
        <taxon>Pseudomonadati</taxon>
        <taxon>Planctomycetota</taxon>
        <taxon>Planctomycetia</taxon>
        <taxon>Pirellulales</taxon>
        <taxon>Lacipirellulaceae</taxon>
        <taxon>Posidoniimonas</taxon>
    </lineage>
</organism>
<keyword evidence="1" id="KW-1133">Transmembrane helix</keyword>
<keyword evidence="1" id="KW-0812">Transmembrane</keyword>
<dbReference type="SMART" id="SM00327">
    <property type="entry name" value="VWA"/>
    <property type="match status" value="1"/>
</dbReference>
<evidence type="ECO:0000313" key="3">
    <source>
        <dbReference type="EMBL" id="TWT37383.1"/>
    </source>
</evidence>
<dbReference type="InterPro" id="IPR036465">
    <property type="entry name" value="vWFA_dom_sf"/>
</dbReference>
<evidence type="ECO:0000256" key="1">
    <source>
        <dbReference type="SAM" id="Phobius"/>
    </source>
</evidence>
<sequence length="384" mass="41600">MGNTTESTTTDPRARRRRGVIVVLAATMMIVFMATVAFSLDVSYMQLCKAKLRAATDAAARAAGEGLSRQQDIEYARQQAKDIAQLNHVAGAPLLLDDPDIIFGRSSQQANGAWAFTPEGSPVNAVRVFGRRTRDSLSGSVPIFFGRVFNVFDFEPIQAATVVRLDRDICLVVDRSSSMKLYLDDTSPTMSTRDSRFCQTPNMSQSRWGALSVAVQRFIDALEQTPQTEHVGLVSYGSNPIGGYCGYWSQADIDAPISEDHTVVTAGMQSISGKSFNGMTNIAAGILKGVDVLTSGNARPYAAKTMVLMSDGAYTEGVQPRQVAPQAAEQDIIIHTITFGEANPDEMQAIADATDGNHYIAPNAQRLQEIFEEIALTLPVVFTD</sequence>
<dbReference type="AlphaFoldDB" id="A0A5C5VHB4"/>
<keyword evidence="4" id="KW-1185">Reference proteome</keyword>
<feature type="domain" description="VWFA" evidence="2">
    <location>
        <begin position="168"/>
        <end position="374"/>
    </location>
</feature>
<gene>
    <name evidence="3" type="ORF">KOR34_23330</name>
</gene>
<accession>A0A5C5VHB4</accession>
<dbReference type="Proteomes" id="UP000316714">
    <property type="component" value="Unassembled WGS sequence"/>
</dbReference>
<comment type="caution">
    <text evidence="3">The sequence shown here is derived from an EMBL/GenBank/DDBJ whole genome shotgun (WGS) entry which is preliminary data.</text>
</comment>
<feature type="transmembrane region" description="Helical" evidence="1">
    <location>
        <begin position="20"/>
        <end position="40"/>
    </location>
</feature>
<dbReference type="InterPro" id="IPR028087">
    <property type="entry name" value="Tad_N"/>
</dbReference>
<proteinExistence type="predicted"/>
<dbReference type="Gene3D" id="3.40.50.410">
    <property type="entry name" value="von Willebrand factor, type A domain"/>
    <property type="match status" value="1"/>
</dbReference>
<evidence type="ECO:0000259" key="2">
    <source>
        <dbReference type="PROSITE" id="PS50234"/>
    </source>
</evidence>
<dbReference type="CDD" id="cd00198">
    <property type="entry name" value="vWFA"/>
    <property type="match status" value="1"/>
</dbReference>
<protein>
    <submittedName>
        <fullName evidence="3">von Willebrand factor type A domain protein</fullName>
    </submittedName>
</protein>
<dbReference type="EMBL" id="SIHJ01000001">
    <property type="protein sequence ID" value="TWT37383.1"/>
    <property type="molecule type" value="Genomic_DNA"/>
</dbReference>
<evidence type="ECO:0000313" key="4">
    <source>
        <dbReference type="Proteomes" id="UP000316714"/>
    </source>
</evidence>
<dbReference type="Pfam" id="PF13400">
    <property type="entry name" value="Tad"/>
    <property type="match status" value="1"/>
</dbReference>
<dbReference type="Pfam" id="PF00092">
    <property type="entry name" value="VWA"/>
    <property type="match status" value="1"/>
</dbReference>
<dbReference type="SUPFAM" id="SSF53300">
    <property type="entry name" value="vWA-like"/>
    <property type="match status" value="1"/>
</dbReference>
<dbReference type="InterPro" id="IPR002035">
    <property type="entry name" value="VWF_A"/>
</dbReference>
<dbReference type="PROSITE" id="PS50234">
    <property type="entry name" value="VWFA"/>
    <property type="match status" value="1"/>
</dbReference>
<keyword evidence="1" id="KW-0472">Membrane</keyword>
<dbReference type="RefSeq" id="WP_146564724.1">
    <property type="nucleotide sequence ID" value="NZ_SIHJ01000001.1"/>
</dbReference>
<name>A0A5C5VHB4_9BACT</name>
<reference evidence="3 4" key="1">
    <citation type="submission" date="2019-02" db="EMBL/GenBank/DDBJ databases">
        <title>Deep-cultivation of Planctomycetes and their phenomic and genomic characterization uncovers novel biology.</title>
        <authorList>
            <person name="Wiegand S."/>
            <person name="Jogler M."/>
            <person name="Boedeker C."/>
            <person name="Pinto D."/>
            <person name="Vollmers J."/>
            <person name="Rivas-Marin E."/>
            <person name="Kohn T."/>
            <person name="Peeters S.H."/>
            <person name="Heuer A."/>
            <person name="Rast P."/>
            <person name="Oberbeckmann S."/>
            <person name="Bunk B."/>
            <person name="Jeske O."/>
            <person name="Meyerdierks A."/>
            <person name="Storesund J.E."/>
            <person name="Kallscheuer N."/>
            <person name="Luecker S."/>
            <person name="Lage O.M."/>
            <person name="Pohl T."/>
            <person name="Merkel B.J."/>
            <person name="Hornburger P."/>
            <person name="Mueller R.-W."/>
            <person name="Bruemmer F."/>
            <person name="Labrenz M."/>
            <person name="Spormann A.M."/>
            <person name="Op Den Camp H."/>
            <person name="Overmann J."/>
            <person name="Amann R."/>
            <person name="Jetten M.S.M."/>
            <person name="Mascher T."/>
            <person name="Medema M.H."/>
            <person name="Devos D.P."/>
            <person name="Kaster A.-K."/>
            <person name="Ovreas L."/>
            <person name="Rohde M."/>
            <person name="Galperin M.Y."/>
            <person name="Jogler C."/>
        </authorList>
    </citation>
    <scope>NUCLEOTIDE SEQUENCE [LARGE SCALE GENOMIC DNA]</scope>
    <source>
        <strain evidence="3 4">KOR34</strain>
    </source>
</reference>